<reference evidence="2" key="1">
    <citation type="submission" date="2021-06" db="EMBL/GenBank/DDBJ databases">
        <title>Parelaphostrongylus tenuis whole genome reference sequence.</title>
        <authorList>
            <person name="Garwood T.J."/>
            <person name="Larsen P.A."/>
            <person name="Fountain-Jones N.M."/>
            <person name="Garbe J.R."/>
            <person name="Macchietto M.G."/>
            <person name="Kania S.A."/>
            <person name="Gerhold R.W."/>
            <person name="Richards J.E."/>
            <person name="Wolf T.M."/>
        </authorList>
    </citation>
    <scope>NUCLEOTIDE SEQUENCE</scope>
    <source>
        <strain evidence="2">MNPRO001-30</strain>
        <tissue evidence="2">Meninges</tissue>
    </source>
</reference>
<comment type="caution">
    <text evidence="2">The sequence shown here is derived from an EMBL/GenBank/DDBJ whole genome shotgun (WGS) entry which is preliminary data.</text>
</comment>
<name>A0AAD5N7W6_PARTN</name>
<keyword evidence="3" id="KW-1185">Reference proteome</keyword>
<evidence type="ECO:0000256" key="1">
    <source>
        <dbReference type="SAM" id="MobiDB-lite"/>
    </source>
</evidence>
<sequence>MGRTSLGSRTRFGTSNQACNNGEKELCPARSNAQIKRPKKDERSKLYYGEFSRMGILLEEELGFRRT</sequence>
<accession>A0AAD5N7W6</accession>
<dbReference type="EMBL" id="JAHQIW010004334">
    <property type="protein sequence ID" value="KAJ1361999.1"/>
    <property type="molecule type" value="Genomic_DNA"/>
</dbReference>
<evidence type="ECO:0000313" key="3">
    <source>
        <dbReference type="Proteomes" id="UP001196413"/>
    </source>
</evidence>
<evidence type="ECO:0000313" key="2">
    <source>
        <dbReference type="EMBL" id="KAJ1361999.1"/>
    </source>
</evidence>
<organism evidence="2 3">
    <name type="scientific">Parelaphostrongylus tenuis</name>
    <name type="common">Meningeal worm</name>
    <dbReference type="NCBI Taxonomy" id="148309"/>
    <lineage>
        <taxon>Eukaryota</taxon>
        <taxon>Metazoa</taxon>
        <taxon>Ecdysozoa</taxon>
        <taxon>Nematoda</taxon>
        <taxon>Chromadorea</taxon>
        <taxon>Rhabditida</taxon>
        <taxon>Rhabditina</taxon>
        <taxon>Rhabditomorpha</taxon>
        <taxon>Strongyloidea</taxon>
        <taxon>Metastrongylidae</taxon>
        <taxon>Parelaphostrongylus</taxon>
    </lineage>
</organism>
<proteinExistence type="predicted"/>
<feature type="compositionally biased region" description="Polar residues" evidence="1">
    <location>
        <begin position="1"/>
        <end position="20"/>
    </location>
</feature>
<gene>
    <name evidence="2" type="ORF">KIN20_021405</name>
</gene>
<feature type="region of interest" description="Disordered" evidence="1">
    <location>
        <begin position="1"/>
        <end position="25"/>
    </location>
</feature>
<dbReference type="Proteomes" id="UP001196413">
    <property type="component" value="Unassembled WGS sequence"/>
</dbReference>
<protein>
    <submittedName>
        <fullName evidence="2">Uncharacterized protein</fullName>
    </submittedName>
</protein>
<dbReference type="AlphaFoldDB" id="A0AAD5N7W6"/>